<dbReference type="AlphaFoldDB" id="A0A254N1R7"/>
<evidence type="ECO:0000313" key="2">
    <source>
        <dbReference type="Proteomes" id="UP000197446"/>
    </source>
</evidence>
<dbReference type="RefSeq" id="WP_088485142.1">
    <property type="nucleotide sequence ID" value="NZ_NISI01000010.1"/>
</dbReference>
<gene>
    <name evidence="1" type="ORF">CDO81_20715</name>
</gene>
<dbReference type="InterPro" id="IPR056955">
    <property type="entry name" value="ORC-CDC6-like"/>
</dbReference>
<dbReference type="EMBL" id="NISI01000010">
    <property type="protein sequence ID" value="OWR02165.1"/>
    <property type="molecule type" value="Genomic_DNA"/>
</dbReference>
<name>A0A254N1R7_9BURK</name>
<protein>
    <submittedName>
        <fullName evidence="1">Uncharacterized protein</fullName>
    </submittedName>
</protein>
<comment type="caution">
    <text evidence="1">The sequence shown here is derived from an EMBL/GenBank/DDBJ whole genome shotgun (WGS) entry which is preliminary data.</text>
</comment>
<proteinExistence type="predicted"/>
<keyword evidence="2" id="KW-1185">Reference proteome</keyword>
<evidence type="ECO:0000313" key="1">
    <source>
        <dbReference type="EMBL" id="OWR02165.1"/>
    </source>
</evidence>
<dbReference type="OrthoDB" id="271711at2"/>
<dbReference type="Proteomes" id="UP000197446">
    <property type="component" value="Unassembled WGS sequence"/>
</dbReference>
<reference evidence="1 2" key="1">
    <citation type="journal article" date="2007" name="Int. J. Syst. Evol. Microbiol.">
        <title>Description of Pelomonas aquatica sp. nov. and Pelomonas puraquae sp. nov., isolated from industrial and haemodialysis water.</title>
        <authorList>
            <person name="Gomila M."/>
            <person name="Bowien B."/>
            <person name="Falsen E."/>
            <person name="Moore E.R."/>
            <person name="Lalucat J."/>
        </authorList>
    </citation>
    <scope>NUCLEOTIDE SEQUENCE [LARGE SCALE GENOMIC DNA]</scope>
    <source>
        <strain evidence="1 2">CCUG 52769</strain>
    </source>
</reference>
<dbReference type="Pfam" id="PF24389">
    <property type="entry name" value="ORC-CDC6-like"/>
    <property type="match status" value="1"/>
</dbReference>
<accession>A0A254N1R7</accession>
<sequence length="664" mass="74931">MSILAEAFLKNRAEQLPADVSDQFIVPPFFGRISIFADTKSVRILGGRGCGKTMFIRHFCHSTTFSPRKRNIDDEVLKSVGLYLRPDTGFCSLMTPAWLGEEEARLAFSHYVALQLLSEAHQAVENIARADLSAGPLDARDLKLSPALSLQFSREVSVVGQLGAFVEEKLAELELWVRNPKRCTAPIFLSFASVLPRLAEDMAKKLPRLADLSFRAFIDEFENLGEQQRMIVCDAIKHPSLRLAVHIAHKRDAVTDFKTSSDERIVELHDLRKIDLEQELSEEGEFQLLAAELFLLRLHLQGVNFDCREFDPERLHDQSHLTYRLSERYRNAVVGRVRELLPSLTSTEIAKHVMEDEPLKRRLTEMIDKGLGKHGLRGTVTAASLVDPAKARASVVMGALMNRSGDPAPIIKAFRALKSDKADKAGDDPFYKSGGWVDNNLYGCLFHLYAGLPQRANLLYAGFYRFCELARPSLRYFQELCHVTLLLAFQRSERQDIEPVSHEFQALAASQVSDAMFEDVPQLGLHGEKLREMVRRLGALFEAFNRRPAQSEPEINHFSIDQSDKAGLSDAAIQLLKEARTWSVLYEEPDTKSKSDHDIAQSDWVLNRIFAPHFSISYRKRRKVTLKASQVNAILCHSSLVFESLLKEIVTPEQESPGTTGQLF</sequence>
<organism evidence="1 2">
    <name type="scientific">Roseateles puraquae</name>
    <dbReference type="NCBI Taxonomy" id="431059"/>
    <lineage>
        <taxon>Bacteria</taxon>
        <taxon>Pseudomonadati</taxon>
        <taxon>Pseudomonadota</taxon>
        <taxon>Betaproteobacteria</taxon>
        <taxon>Burkholderiales</taxon>
        <taxon>Sphaerotilaceae</taxon>
        <taxon>Roseateles</taxon>
    </lineage>
</organism>